<evidence type="ECO:0000256" key="1">
    <source>
        <dbReference type="SAM" id="MobiDB-lite"/>
    </source>
</evidence>
<dbReference type="Proteomes" id="UP001190700">
    <property type="component" value="Unassembled WGS sequence"/>
</dbReference>
<comment type="caution">
    <text evidence="2">The sequence shown here is derived from an EMBL/GenBank/DDBJ whole genome shotgun (WGS) entry which is preliminary data.</text>
</comment>
<evidence type="ECO:0000313" key="3">
    <source>
        <dbReference type="Proteomes" id="UP001190700"/>
    </source>
</evidence>
<sequence length="285" mass="30117">MGTMMGTLILLNATCSHNATIRETLQLGNGAPNDDWWNAALCNELATELQGETRYELRLPPADNGESFFVPGLVSFTRPALHSANAKLKERAMKCIATHAARLTHNKRKELAAKRRRENRRKTLQLSDSSGMQLDDTAPEGKGKGILYGPAPPPDVGTGSMPLLTAAPQADMASASSAGTGSMPLLTATPQADMANASSAVTGSMPLLTATPQADMANASSAGTGSMPLLTATPQADMANASSAACRCSQPHHKQIWPAHHLQAQSALYQCLSNIIKHSRSLQSH</sequence>
<proteinExistence type="predicted"/>
<gene>
    <name evidence="2" type="ORF">CYMTET_55688</name>
</gene>
<reference evidence="2 3" key="1">
    <citation type="journal article" date="2015" name="Genome Biol. Evol.">
        <title>Comparative Genomics of a Bacterivorous Green Alga Reveals Evolutionary Causalities and Consequences of Phago-Mixotrophic Mode of Nutrition.</title>
        <authorList>
            <person name="Burns J.A."/>
            <person name="Paasch A."/>
            <person name="Narechania A."/>
            <person name="Kim E."/>
        </authorList>
    </citation>
    <scope>NUCLEOTIDE SEQUENCE [LARGE SCALE GENOMIC DNA]</scope>
    <source>
        <strain evidence="2 3">PLY_AMNH</strain>
    </source>
</reference>
<dbReference type="AlphaFoldDB" id="A0AAE0BDK5"/>
<organism evidence="2 3">
    <name type="scientific">Cymbomonas tetramitiformis</name>
    <dbReference type="NCBI Taxonomy" id="36881"/>
    <lineage>
        <taxon>Eukaryota</taxon>
        <taxon>Viridiplantae</taxon>
        <taxon>Chlorophyta</taxon>
        <taxon>Pyramimonadophyceae</taxon>
        <taxon>Pyramimonadales</taxon>
        <taxon>Pyramimonadaceae</taxon>
        <taxon>Cymbomonas</taxon>
    </lineage>
</organism>
<protein>
    <submittedName>
        <fullName evidence="2">Uncharacterized protein</fullName>
    </submittedName>
</protein>
<name>A0AAE0BDK5_9CHLO</name>
<dbReference type="EMBL" id="LGRX02035569">
    <property type="protein sequence ID" value="KAK3234045.1"/>
    <property type="molecule type" value="Genomic_DNA"/>
</dbReference>
<evidence type="ECO:0000313" key="2">
    <source>
        <dbReference type="EMBL" id="KAK3234045.1"/>
    </source>
</evidence>
<accession>A0AAE0BDK5</accession>
<feature type="compositionally biased region" description="Basic residues" evidence="1">
    <location>
        <begin position="106"/>
        <end position="123"/>
    </location>
</feature>
<keyword evidence="3" id="KW-1185">Reference proteome</keyword>
<feature type="region of interest" description="Disordered" evidence="1">
    <location>
        <begin position="106"/>
        <end position="163"/>
    </location>
</feature>